<protein>
    <submittedName>
        <fullName evidence="2">Uncharacterized protein</fullName>
    </submittedName>
</protein>
<proteinExistence type="predicted"/>
<gene>
    <name evidence="2" type="ORF">S03H2_14697</name>
</gene>
<dbReference type="AlphaFoldDB" id="X1FI99"/>
<keyword evidence="1" id="KW-1133">Transmembrane helix</keyword>
<reference evidence="2" key="1">
    <citation type="journal article" date="2014" name="Front. Microbiol.">
        <title>High frequency of phylogenetically diverse reductive dehalogenase-homologous genes in deep subseafloor sedimentary metagenomes.</title>
        <authorList>
            <person name="Kawai M."/>
            <person name="Futagami T."/>
            <person name="Toyoda A."/>
            <person name="Takaki Y."/>
            <person name="Nishi S."/>
            <person name="Hori S."/>
            <person name="Arai W."/>
            <person name="Tsubouchi T."/>
            <person name="Morono Y."/>
            <person name="Uchiyama I."/>
            <person name="Ito T."/>
            <person name="Fujiyama A."/>
            <person name="Inagaki F."/>
            <person name="Takami H."/>
        </authorList>
    </citation>
    <scope>NUCLEOTIDE SEQUENCE</scope>
    <source>
        <strain evidence="2">Expedition CK06-06</strain>
    </source>
</reference>
<feature type="transmembrane region" description="Helical" evidence="1">
    <location>
        <begin position="20"/>
        <end position="44"/>
    </location>
</feature>
<accession>X1FI99</accession>
<keyword evidence="1" id="KW-0812">Transmembrane</keyword>
<dbReference type="EMBL" id="BARU01007462">
    <property type="protein sequence ID" value="GAH45391.1"/>
    <property type="molecule type" value="Genomic_DNA"/>
</dbReference>
<keyword evidence="1" id="KW-0472">Membrane</keyword>
<comment type="caution">
    <text evidence="2">The sequence shown here is derived from an EMBL/GenBank/DDBJ whole genome shotgun (WGS) entry which is preliminary data.</text>
</comment>
<evidence type="ECO:0000256" key="1">
    <source>
        <dbReference type="SAM" id="Phobius"/>
    </source>
</evidence>
<sequence>MRERNAMKVISNLPDLVGLASLIGFTSIVILISLMSQGAIIYYYENVMKILAEDDVGRRLRGFLGVDVSSVKNGCEVLCSVRRYPKES</sequence>
<organism evidence="2">
    <name type="scientific">marine sediment metagenome</name>
    <dbReference type="NCBI Taxonomy" id="412755"/>
    <lineage>
        <taxon>unclassified sequences</taxon>
        <taxon>metagenomes</taxon>
        <taxon>ecological metagenomes</taxon>
    </lineage>
</organism>
<evidence type="ECO:0000313" key="2">
    <source>
        <dbReference type="EMBL" id="GAH45391.1"/>
    </source>
</evidence>
<name>X1FI99_9ZZZZ</name>